<name>A0AAW1YS13_RUBAR</name>
<dbReference type="PANTHER" id="PTHR48258:SF12">
    <property type="entry name" value="TRANSPOSON PROTEIN, CACTA, EN_SPM SUB-CLASS"/>
    <property type="match status" value="1"/>
</dbReference>
<dbReference type="InterPro" id="IPR025312">
    <property type="entry name" value="DUF4216"/>
</dbReference>
<dbReference type="PANTHER" id="PTHR48258">
    <property type="entry name" value="DUF4218 DOMAIN-CONTAINING PROTEIN-RELATED"/>
    <property type="match status" value="1"/>
</dbReference>
<feature type="domain" description="DUF4216" evidence="2">
    <location>
        <begin position="29"/>
        <end position="101"/>
    </location>
</feature>
<comment type="caution">
    <text evidence="3">The sequence shown here is derived from an EMBL/GenBank/DDBJ whole genome shotgun (WGS) entry which is preliminary data.</text>
</comment>
<protein>
    <recommendedName>
        <fullName evidence="2">DUF4216 domain-containing protein</fullName>
    </recommendedName>
</protein>
<evidence type="ECO:0000259" key="2">
    <source>
        <dbReference type="Pfam" id="PF13952"/>
    </source>
</evidence>
<dbReference type="EMBL" id="JBEDUW010000001">
    <property type="protein sequence ID" value="KAK9951512.1"/>
    <property type="molecule type" value="Genomic_DNA"/>
</dbReference>
<accession>A0AAW1YS13</accession>
<organism evidence="3 4">
    <name type="scientific">Rubus argutus</name>
    <name type="common">Southern blackberry</name>
    <dbReference type="NCBI Taxonomy" id="59490"/>
    <lineage>
        <taxon>Eukaryota</taxon>
        <taxon>Viridiplantae</taxon>
        <taxon>Streptophyta</taxon>
        <taxon>Embryophyta</taxon>
        <taxon>Tracheophyta</taxon>
        <taxon>Spermatophyta</taxon>
        <taxon>Magnoliopsida</taxon>
        <taxon>eudicotyledons</taxon>
        <taxon>Gunneridae</taxon>
        <taxon>Pentapetalae</taxon>
        <taxon>rosids</taxon>
        <taxon>fabids</taxon>
        <taxon>Rosales</taxon>
        <taxon>Rosaceae</taxon>
        <taxon>Rosoideae</taxon>
        <taxon>Rosoideae incertae sedis</taxon>
        <taxon>Rubus</taxon>
    </lineage>
</organism>
<evidence type="ECO:0000313" key="3">
    <source>
        <dbReference type="EMBL" id="KAK9951512.1"/>
    </source>
</evidence>
<proteinExistence type="predicted"/>
<dbReference type="Proteomes" id="UP001457282">
    <property type="component" value="Unassembled WGS sequence"/>
</dbReference>
<evidence type="ECO:0000313" key="4">
    <source>
        <dbReference type="Proteomes" id="UP001457282"/>
    </source>
</evidence>
<evidence type="ECO:0000256" key="1">
    <source>
        <dbReference type="SAM" id="MobiDB-lite"/>
    </source>
</evidence>
<sequence>METDCYATANNPNLKSSMVEYYGVLKDIIELDYRNERKVVLFDCDWINGRLCRSGVKKEDFGFTLVNFDLLIPPPDTLIFGGQAHQAFYIQDPIEKEWHIVVRTTPRDYFDMGRTTNYDLVPPQDLDNAMMEDDEVEGRPDNPEILTDEEQLDSKGET</sequence>
<dbReference type="Pfam" id="PF13952">
    <property type="entry name" value="DUF4216"/>
    <property type="match status" value="1"/>
</dbReference>
<dbReference type="AlphaFoldDB" id="A0AAW1YS13"/>
<gene>
    <name evidence="3" type="ORF">M0R45_006950</name>
</gene>
<reference evidence="3 4" key="1">
    <citation type="journal article" date="2023" name="G3 (Bethesda)">
        <title>A chromosome-length genome assembly and annotation of blackberry (Rubus argutus, cv. 'Hillquist').</title>
        <authorList>
            <person name="Bruna T."/>
            <person name="Aryal R."/>
            <person name="Dudchenko O."/>
            <person name="Sargent D.J."/>
            <person name="Mead D."/>
            <person name="Buti M."/>
            <person name="Cavallini A."/>
            <person name="Hytonen T."/>
            <person name="Andres J."/>
            <person name="Pham M."/>
            <person name="Weisz D."/>
            <person name="Mascagni F."/>
            <person name="Usai G."/>
            <person name="Natali L."/>
            <person name="Bassil N."/>
            <person name="Fernandez G.E."/>
            <person name="Lomsadze A."/>
            <person name="Armour M."/>
            <person name="Olukolu B."/>
            <person name="Poorten T."/>
            <person name="Britton C."/>
            <person name="Davik J."/>
            <person name="Ashrafi H."/>
            <person name="Aiden E.L."/>
            <person name="Borodovsky M."/>
            <person name="Worthington M."/>
        </authorList>
    </citation>
    <scope>NUCLEOTIDE SEQUENCE [LARGE SCALE GENOMIC DNA]</scope>
    <source>
        <strain evidence="3">PI 553951</strain>
    </source>
</reference>
<feature type="region of interest" description="Disordered" evidence="1">
    <location>
        <begin position="130"/>
        <end position="158"/>
    </location>
</feature>
<keyword evidence="4" id="KW-1185">Reference proteome</keyword>